<evidence type="ECO:0000256" key="1">
    <source>
        <dbReference type="SAM" id="MobiDB-lite"/>
    </source>
</evidence>
<dbReference type="EMBL" id="JADFTS010000005">
    <property type="protein sequence ID" value="KAF9606431.1"/>
    <property type="molecule type" value="Genomic_DNA"/>
</dbReference>
<feature type="compositionally biased region" description="Polar residues" evidence="1">
    <location>
        <begin position="127"/>
        <end position="140"/>
    </location>
</feature>
<sequence length="181" mass="20102">MVSGAILLLGPGEEALACFPALTNSFRAPAVVLFWKGGKEFQMCLKGNLLRFHFRRNSGHELQIWNPNWARQPQEQLKKLKDQLASTEAAKREAQEELEKNKKEPVIPESEDGQDSTAPPPPPPPQVQENSHGNDSSVTDTSDENSGETDVFEVPMATVLDKTMMQEGNTNEQEDNETKSV</sequence>
<organism evidence="2 3">
    <name type="scientific">Coptis chinensis</name>
    <dbReference type="NCBI Taxonomy" id="261450"/>
    <lineage>
        <taxon>Eukaryota</taxon>
        <taxon>Viridiplantae</taxon>
        <taxon>Streptophyta</taxon>
        <taxon>Embryophyta</taxon>
        <taxon>Tracheophyta</taxon>
        <taxon>Spermatophyta</taxon>
        <taxon>Magnoliopsida</taxon>
        <taxon>Ranunculales</taxon>
        <taxon>Ranunculaceae</taxon>
        <taxon>Coptidoideae</taxon>
        <taxon>Coptis</taxon>
    </lineage>
</organism>
<protein>
    <submittedName>
        <fullName evidence="2">Uncharacterized protein</fullName>
    </submittedName>
</protein>
<comment type="caution">
    <text evidence="2">The sequence shown here is derived from an EMBL/GenBank/DDBJ whole genome shotgun (WGS) entry which is preliminary data.</text>
</comment>
<evidence type="ECO:0000313" key="2">
    <source>
        <dbReference type="EMBL" id="KAF9606431.1"/>
    </source>
</evidence>
<evidence type="ECO:0000313" key="3">
    <source>
        <dbReference type="Proteomes" id="UP000631114"/>
    </source>
</evidence>
<dbReference type="OrthoDB" id="782896at2759"/>
<feature type="compositionally biased region" description="Basic and acidic residues" evidence="1">
    <location>
        <begin position="89"/>
        <end position="106"/>
    </location>
</feature>
<proteinExistence type="predicted"/>
<dbReference type="AlphaFoldDB" id="A0A835M0P6"/>
<feature type="compositionally biased region" description="Acidic residues" evidence="1">
    <location>
        <begin position="141"/>
        <end position="151"/>
    </location>
</feature>
<gene>
    <name evidence="2" type="ORF">IFM89_025120</name>
</gene>
<dbReference type="Proteomes" id="UP000631114">
    <property type="component" value="Unassembled WGS sequence"/>
</dbReference>
<feature type="region of interest" description="Disordered" evidence="1">
    <location>
        <begin position="78"/>
        <end position="181"/>
    </location>
</feature>
<keyword evidence="3" id="KW-1185">Reference proteome</keyword>
<name>A0A835M0P6_9MAGN</name>
<accession>A0A835M0P6</accession>
<reference evidence="2 3" key="1">
    <citation type="submission" date="2020-10" db="EMBL/GenBank/DDBJ databases">
        <title>The Coptis chinensis genome and diversification of protoberbering-type alkaloids.</title>
        <authorList>
            <person name="Wang B."/>
            <person name="Shu S."/>
            <person name="Song C."/>
            <person name="Liu Y."/>
        </authorList>
    </citation>
    <scope>NUCLEOTIDE SEQUENCE [LARGE SCALE GENOMIC DNA]</scope>
    <source>
        <strain evidence="2">HL-2020</strain>
        <tissue evidence="2">Leaf</tissue>
    </source>
</reference>